<organism evidence="1 2">
    <name type="scientific">Iris pallida</name>
    <name type="common">Sweet iris</name>
    <dbReference type="NCBI Taxonomy" id="29817"/>
    <lineage>
        <taxon>Eukaryota</taxon>
        <taxon>Viridiplantae</taxon>
        <taxon>Streptophyta</taxon>
        <taxon>Embryophyta</taxon>
        <taxon>Tracheophyta</taxon>
        <taxon>Spermatophyta</taxon>
        <taxon>Magnoliopsida</taxon>
        <taxon>Liliopsida</taxon>
        <taxon>Asparagales</taxon>
        <taxon>Iridaceae</taxon>
        <taxon>Iridoideae</taxon>
        <taxon>Irideae</taxon>
        <taxon>Iris</taxon>
    </lineage>
</organism>
<reference evidence="1" key="1">
    <citation type="journal article" date="2023" name="GigaByte">
        <title>Genome assembly of the bearded iris, Iris pallida Lam.</title>
        <authorList>
            <person name="Bruccoleri R.E."/>
            <person name="Oakeley E.J."/>
            <person name="Faust A.M.E."/>
            <person name="Altorfer M."/>
            <person name="Dessus-Babus S."/>
            <person name="Burckhardt D."/>
            <person name="Oertli M."/>
            <person name="Naumann U."/>
            <person name="Petersen F."/>
            <person name="Wong J."/>
        </authorList>
    </citation>
    <scope>NUCLEOTIDE SEQUENCE</scope>
    <source>
        <strain evidence="1">GSM-AAB239-AS_SAM_17_03QT</strain>
    </source>
</reference>
<gene>
    <name evidence="1" type="ORF">M6B38_245265</name>
</gene>
<dbReference type="EMBL" id="JANAVB010044531">
    <property type="protein sequence ID" value="KAJ6791220.1"/>
    <property type="molecule type" value="Genomic_DNA"/>
</dbReference>
<keyword evidence="1" id="KW-0808">Transferase</keyword>
<name>A0AAX6DHF0_IRIPA</name>
<proteinExistence type="predicted"/>
<comment type="caution">
    <text evidence="1">The sequence shown here is derived from an EMBL/GenBank/DDBJ whole genome shotgun (WGS) entry which is preliminary data.</text>
</comment>
<dbReference type="Proteomes" id="UP001140949">
    <property type="component" value="Unassembled WGS sequence"/>
</dbReference>
<evidence type="ECO:0000313" key="2">
    <source>
        <dbReference type="Proteomes" id="UP001140949"/>
    </source>
</evidence>
<keyword evidence="1" id="KW-0418">Kinase</keyword>
<protein>
    <submittedName>
        <fullName evidence="1">Proline-rich receptor-like protein kinase PERK2</fullName>
    </submittedName>
</protein>
<dbReference type="GO" id="GO:0016301">
    <property type="term" value="F:kinase activity"/>
    <property type="evidence" value="ECO:0007669"/>
    <property type="project" value="UniProtKB-KW"/>
</dbReference>
<reference evidence="1" key="2">
    <citation type="submission" date="2023-04" db="EMBL/GenBank/DDBJ databases">
        <authorList>
            <person name="Bruccoleri R.E."/>
            <person name="Oakeley E.J."/>
            <person name="Faust A.-M."/>
            <person name="Dessus-Babus S."/>
            <person name="Altorfer M."/>
            <person name="Burckhardt D."/>
            <person name="Oertli M."/>
            <person name="Naumann U."/>
            <person name="Petersen F."/>
            <person name="Wong J."/>
        </authorList>
    </citation>
    <scope>NUCLEOTIDE SEQUENCE</scope>
    <source>
        <strain evidence="1">GSM-AAB239-AS_SAM_17_03QT</strain>
        <tissue evidence="1">Leaf</tissue>
    </source>
</reference>
<evidence type="ECO:0000313" key="1">
    <source>
        <dbReference type="EMBL" id="KAJ6791220.1"/>
    </source>
</evidence>
<sequence>MTNRMFLFSRDLDLCPMTMANGQDWTCRISYHTRRPGYLARCVFRDFLQVL</sequence>
<keyword evidence="2" id="KW-1185">Reference proteome</keyword>
<keyword evidence="1" id="KW-0675">Receptor</keyword>
<accession>A0AAX6DHF0</accession>
<dbReference type="AlphaFoldDB" id="A0AAX6DHF0"/>